<feature type="compositionally biased region" description="Basic residues" evidence="1">
    <location>
        <begin position="317"/>
        <end position="332"/>
    </location>
</feature>
<evidence type="ECO:0000313" key="3">
    <source>
        <dbReference type="Proteomes" id="UP001590950"/>
    </source>
</evidence>
<evidence type="ECO:0000256" key="1">
    <source>
        <dbReference type="SAM" id="MobiDB-lite"/>
    </source>
</evidence>
<feature type="region of interest" description="Disordered" evidence="1">
    <location>
        <begin position="59"/>
        <end position="80"/>
    </location>
</feature>
<feature type="region of interest" description="Disordered" evidence="1">
    <location>
        <begin position="1"/>
        <end position="24"/>
    </location>
</feature>
<proteinExistence type="predicted"/>
<name>A0ABR3ZZ09_9LECA</name>
<organism evidence="2 3">
    <name type="scientific">Stereocaulon virgatum</name>
    <dbReference type="NCBI Taxonomy" id="373712"/>
    <lineage>
        <taxon>Eukaryota</taxon>
        <taxon>Fungi</taxon>
        <taxon>Dikarya</taxon>
        <taxon>Ascomycota</taxon>
        <taxon>Pezizomycotina</taxon>
        <taxon>Lecanoromycetes</taxon>
        <taxon>OSLEUM clade</taxon>
        <taxon>Lecanoromycetidae</taxon>
        <taxon>Lecanorales</taxon>
        <taxon>Lecanorineae</taxon>
        <taxon>Stereocaulaceae</taxon>
        <taxon>Stereocaulon</taxon>
    </lineage>
</organism>
<gene>
    <name evidence="2" type="ORF">N7G274_008392</name>
</gene>
<dbReference type="EMBL" id="JBEFKJ010000029">
    <property type="protein sequence ID" value="KAL2038870.1"/>
    <property type="molecule type" value="Genomic_DNA"/>
</dbReference>
<keyword evidence="3" id="KW-1185">Reference proteome</keyword>
<feature type="compositionally biased region" description="Polar residues" evidence="1">
    <location>
        <begin position="338"/>
        <end position="347"/>
    </location>
</feature>
<dbReference type="Proteomes" id="UP001590950">
    <property type="component" value="Unassembled WGS sequence"/>
</dbReference>
<comment type="caution">
    <text evidence="2">The sequence shown here is derived from an EMBL/GenBank/DDBJ whole genome shotgun (WGS) entry which is preliminary data.</text>
</comment>
<evidence type="ECO:0000313" key="2">
    <source>
        <dbReference type="EMBL" id="KAL2038870.1"/>
    </source>
</evidence>
<sequence length="596" mass="68572">MTKLKHPSNPTGGAGGNPSELGRTRTTRRGMLEYLNPMTGDWQAAVRLQDIRDKLLRDEDPNQYTIPKKHGNNHGKEPTNYTSFLLKDKEFGPERENRPQILFQINNAKPYQAKPIAYMMVDSRIVLDMYDHGLRDFPDVLPKVLSSELEGHDIEYYYRQNAEIMDYDLIARMPHAFHHGTRGERYRSEPMRGGTINQRAQRFRTRAACISWNSRAGTGTKNDFILSLIPSEYKAAGVNSTRNFRDFNDDEVKAVNAQDRGIIMEIARDTNATTNIKKAIKEVPRLTSRAMNVIDDNLVNNDDAFADDESVEDTMLSRKRAPSRRKDSRPRLARAAQMSVSTSNAVPCQTKELDKAEQPTTQQTPLEQHTANMKRKREDAKYRSYPSKRIKIEPPLLPTSVSRRTVSIRNAWTKRDAMNRLREQDARFTTALPRSSANSFPVGSATWPVTFDPETDQRFKSDVAAGIARGDVRYIAPYGKFTDFEDKWDVNRALELTRIDCSELCGYMPPDELWSRHQRECYASHYLRLCDWFNNAWRKTRPRPVPIPYRLPEWHGGFGDWNAPDRRGKELKAAVDELWNTSDESSEDDTERETLS</sequence>
<feature type="region of interest" description="Disordered" evidence="1">
    <location>
        <begin position="309"/>
        <end position="384"/>
    </location>
</feature>
<protein>
    <submittedName>
        <fullName evidence="2">Uncharacterized protein</fullName>
    </submittedName>
</protein>
<reference evidence="2 3" key="1">
    <citation type="submission" date="2024-09" db="EMBL/GenBank/DDBJ databases">
        <title>Rethinking Asexuality: The Enigmatic Case of Functional Sexual Genes in Lepraria (Stereocaulaceae).</title>
        <authorList>
            <person name="Doellman M."/>
            <person name="Sun Y."/>
            <person name="Barcenas-Pena A."/>
            <person name="Lumbsch H.T."/>
            <person name="Grewe F."/>
        </authorList>
    </citation>
    <scope>NUCLEOTIDE SEQUENCE [LARGE SCALE GENOMIC DNA]</scope>
    <source>
        <strain evidence="2 3">Mercado 3170</strain>
    </source>
</reference>
<accession>A0ABR3ZZ09</accession>